<protein>
    <submittedName>
        <fullName evidence="1">Uncharacterized protein</fullName>
    </submittedName>
</protein>
<sequence>MLPISVTNKTQGLCGQMYLFSGYDYLLGDWFSIRFRNHGNTYVFFLYSITMNAELSVV</sequence>
<reference evidence="1" key="5">
    <citation type="journal article" date="2021" name="G3 (Bethesda)">
        <title>Aegilops tauschii genome assembly Aet v5.0 features greater sequence contiguity and improved annotation.</title>
        <authorList>
            <person name="Wang L."/>
            <person name="Zhu T."/>
            <person name="Rodriguez J.C."/>
            <person name="Deal K.R."/>
            <person name="Dubcovsky J."/>
            <person name="McGuire P.E."/>
            <person name="Lux T."/>
            <person name="Spannagl M."/>
            <person name="Mayer K.F.X."/>
            <person name="Baldrich P."/>
            <person name="Meyers B.C."/>
            <person name="Huo N."/>
            <person name="Gu Y.Q."/>
            <person name="Zhou H."/>
            <person name="Devos K.M."/>
            <person name="Bennetzen J.L."/>
            <person name="Unver T."/>
            <person name="Budak H."/>
            <person name="Gulick P.J."/>
            <person name="Galiba G."/>
            <person name="Kalapos B."/>
            <person name="Nelson D.R."/>
            <person name="Li P."/>
            <person name="You F.M."/>
            <person name="Luo M.C."/>
            <person name="Dvorak J."/>
        </authorList>
    </citation>
    <scope>NUCLEOTIDE SEQUENCE [LARGE SCALE GENOMIC DNA]</scope>
    <source>
        <strain evidence="1">cv. AL8/78</strain>
    </source>
</reference>
<name>A0A452YXJ9_AEGTS</name>
<dbReference type="EnsemblPlants" id="AET1Gv20561200.3">
    <property type="protein sequence ID" value="AET1Gv20561200.3"/>
    <property type="gene ID" value="AET1Gv20561200"/>
</dbReference>
<reference evidence="1" key="4">
    <citation type="submission" date="2019-03" db="UniProtKB">
        <authorList>
            <consortium name="EnsemblPlants"/>
        </authorList>
    </citation>
    <scope>IDENTIFICATION</scope>
</reference>
<reference evidence="2" key="2">
    <citation type="journal article" date="2017" name="Nat. Plants">
        <title>The Aegilops tauschii genome reveals multiple impacts of transposons.</title>
        <authorList>
            <person name="Zhao G."/>
            <person name="Zou C."/>
            <person name="Li K."/>
            <person name="Wang K."/>
            <person name="Li T."/>
            <person name="Gao L."/>
            <person name="Zhang X."/>
            <person name="Wang H."/>
            <person name="Yang Z."/>
            <person name="Liu X."/>
            <person name="Jiang W."/>
            <person name="Mao L."/>
            <person name="Kong X."/>
            <person name="Jiao Y."/>
            <person name="Jia J."/>
        </authorList>
    </citation>
    <scope>NUCLEOTIDE SEQUENCE [LARGE SCALE GENOMIC DNA]</scope>
    <source>
        <strain evidence="2">cv. AL8/78</strain>
    </source>
</reference>
<dbReference type="Gramene" id="AET1Gv20561200.3">
    <property type="protein sequence ID" value="AET1Gv20561200.3"/>
    <property type="gene ID" value="AET1Gv20561200"/>
</dbReference>
<reference evidence="2" key="1">
    <citation type="journal article" date="2014" name="Science">
        <title>Ancient hybridizations among the ancestral genomes of bread wheat.</title>
        <authorList>
            <consortium name="International Wheat Genome Sequencing Consortium,"/>
            <person name="Marcussen T."/>
            <person name="Sandve S.R."/>
            <person name="Heier L."/>
            <person name="Spannagl M."/>
            <person name="Pfeifer M."/>
            <person name="Jakobsen K.S."/>
            <person name="Wulff B.B."/>
            <person name="Steuernagel B."/>
            <person name="Mayer K.F."/>
            <person name="Olsen O.A."/>
        </authorList>
    </citation>
    <scope>NUCLEOTIDE SEQUENCE [LARGE SCALE GENOMIC DNA]</scope>
    <source>
        <strain evidence="2">cv. AL8/78</strain>
    </source>
</reference>
<keyword evidence="2" id="KW-1185">Reference proteome</keyword>
<evidence type="ECO:0000313" key="1">
    <source>
        <dbReference type="EnsemblPlants" id="AET1Gv20561200.3"/>
    </source>
</evidence>
<evidence type="ECO:0000313" key="2">
    <source>
        <dbReference type="Proteomes" id="UP000015105"/>
    </source>
</evidence>
<organism evidence="1 2">
    <name type="scientific">Aegilops tauschii subsp. strangulata</name>
    <name type="common">Goatgrass</name>
    <dbReference type="NCBI Taxonomy" id="200361"/>
    <lineage>
        <taxon>Eukaryota</taxon>
        <taxon>Viridiplantae</taxon>
        <taxon>Streptophyta</taxon>
        <taxon>Embryophyta</taxon>
        <taxon>Tracheophyta</taxon>
        <taxon>Spermatophyta</taxon>
        <taxon>Magnoliopsida</taxon>
        <taxon>Liliopsida</taxon>
        <taxon>Poales</taxon>
        <taxon>Poaceae</taxon>
        <taxon>BOP clade</taxon>
        <taxon>Pooideae</taxon>
        <taxon>Triticodae</taxon>
        <taxon>Triticeae</taxon>
        <taxon>Triticinae</taxon>
        <taxon>Aegilops</taxon>
    </lineage>
</organism>
<accession>A0A452YXJ9</accession>
<dbReference type="AlphaFoldDB" id="A0A452YXJ9"/>
<reference evidence="1" key="3">
    <citation type="journal article" date="2017" name="Nature">
        <title>Genome sequence of the progenitor of the wheat D genome Aegilops tauschii.</title>
        <authorList>
            <person name="Luo M.C."/>
            <person name="Gu Y.Q."/>
            <person name="Puiu D."/>
            <person name="Wang H."/>
            <person name="Twardziok S.O."/>
            <person name="Deal K.R."/>
            <person name="Huo N."/>
            <person name="Zhu T."/>
            <person name="Wang L."/>
            <person name="Wang Y."/>
            <person name="McGuire P.E."/>
            <person name="Liu S."/>
            <person name="Long H."/>
            <person name="Ramasamy R.K."/>
            <person name="Rodriguez J.C."/>
            <person name="Van S.L."/>
            <person name="Yuan L."/>
            <person name="Wang Z."/>
            <person name="Xia Z."/>
            <person name="Xiao L."/>
            <person name="Anderson O.D."/>
            <person name="Ouyang S."/>
            <person name="Liang Y."/>
            <person name="Zimin A.V."/>
            <person name="Pertea G."/>
            <person name="Qi P."/>
            <person name="Bennetzen J.L."/>
            <person name="Dai X."/>
            <person name="Dawson M.W."/>
            <person name="Muller H.G."/>
            <person name="Kugler K."/>
            <person name="Rivarola-Duarte L."/>
            <person name="Spannagl M."/>
            <person name="Mayer K.F.X."/>
            <person name="Lu F.H."/>
            <person name="Bevan M.W."/>
            <person name="Leroy P."/>
            <person name="Li P."/>
            <person name="You F.M."/>
            <person name="Sun Q."/>
            <person name="Liu Z."/>
            <person name="Lyons E."/>
            <person name="Wicker T."/>
            <person name="Salzberg S.L."/>
            <person name="Devos K.M."/>
            <person name="Dvorak J."/>
        </authorList>
    </citation>
    <scope>NUCLEOTIDE SEQUENCE [LARGE SCALE GENOMIC DNA]</scope>
    <source>
        <strain evidence="1">cv. AL8/78</strain>
    </source>
</reference>
<proteinExistence type="predicted"/>
<dbReference type="Proteomes" id="UP000015105">
    <property type="component" value="Chromosome 1D"/>
</dbReference>